<evidence type="ECO:0000313" key="1">
    <source>
        <dbReference type="Proteomes" id="UP000095282"/>
    </source>
</evidence>
<dbReference type="WBParaSite" id="Csp11.Scaffold572.g4312.t1">
    <property type="protein sequence ID" value="Csp11.Scaffold572.g4312.t1"/>
    <property type="gene ID" value="Csp11.Scaffold572.g4312"/>
</dbReference>
<dbReference type="Proteomes" id="UP000095282">
    <property type="component" value="Unplaced"/>
</dbReference>
<evidence type="ECO:0000313" key="2">
    <source>
        <dbReference type="WBParaSite" id="Csp11.Scaffold572.g4312.t1"/>
    </source>
</evidence>
<dbReference type="PANTHER" id="PTHR22899:SF0">
    <property type="entry name" value="F-BOX ASSOCIATED DOMAIN-CONTAINING PROTEIN-RELATED"/>
    <property type="match status" value="1"/>
</dbReference>
<sequence>MAFRLQKLPYLAFEEVLREMDIREKFILAASSKKSARSVKLCPRPPKLELNIGYDDEWALIVYPSDEKETIKTVYTSSECQKDGECLGKTVFSVLEFIADVFNKPPANLSIDEYGMKRFHKYSRFFKKINVTLKHVHIYCHPGNIQNRLETLKEVPSVYIYLEEHTNPPTPVNTGIQYHFDTIVIYTNLLENPEWHKDLLLCMIDCKAVSIKPDVYKEEYEEDDDEEQEEEEVLTIQDLTDILIKWIAGSKMECFTIDGIDVTNFADVFKSLGQVVPVRAAKFENFDGIRKMTEFEENKCFLIQQKDDGPKAIVVIDDDYVLLETDFELVQI</sequence>
<organism evidence="1 2">
    <name type="scientific">Caenorhabditis tropicalis</name>
    <dbReference type="NCBI Taxonomy" id="1561998"/>
    <lineage>
        <taxon>Eukaryota</taxon>
        <taxon>Metazoa</taxon>
        <taxon>Ecdysozoa</taxon>
        <taxon>Nematoda</taxon>
        <taxon>Chromadorea</taxon>
        <taxon>Rhabditida</taxon>
        <taxon>Rhabditina</taxon>
        <taxon>Rhabditomorpha</taxon>
        <taxon>Rhabditoidea</taxon>
        <taxon>Rhabditidae</taxon>
        <taxon>Peloderinae</taxon>
        <taxon>Caenorhabditis</taxon>
    </lineage>
</organism>
<proteinExistence type="predicted"/>
<reference evidence="2" key="1">
    <citation type="submission" date="2016-11" db="UniProtKB">
        <authorList>
            <consortium name="WormBaseParasite"/>
        </authorList>
    </citation>
    <scope>IDENTIFICATION</scope>
</reference>
<accession>A0A1I7TBH1</accession>
<dbReference type="PANTHER" id="PTHR22899">
    <property type="entry name" value="CYCLIN-RELATED F-BOX FAMILY"/>
    <property type="match status" value="1"/>
</dbReference>
<protein>
    <submittedName>
        <fullName evidence="2">F-box domain-containing protein</fullName>
    </submittedName>
</protein>
<dbReference type="InterPro" id="IPR053222">
    <property type="entry name" value="Zygotic_Embryogenesis-Asso"/>
</dbReference>
<dbReference type="AlphaFoldDB" id="A0A1I7TBH1"/>
<name>A0A1I7TBH1_9PELO</name>
<keyword evidence="1" id="KW-1185">Reference proteome</keyword>